<dbReference type="RefSeq" id="XP_011130007.1">
    <property type="nucleotide sequence ID" value="XM_011131705.1"/>
</dbReference>
<comment type="caution">
    <text evidence="1">The sequence shown here is derived from an EMBL/GenBank/DDBJ whole genome shotgun (WGS) entry which is preliminary data.</text>
</comment>
<proteinExistence type="predicted"/>
<sequence length="191" mass="20319">MGLPVTSRRASSKAVALTAVMTVLRGGDMVLTDPQGLGAVELGLRSERSNSVVKLKVAVPRVPPASALANFDVLKECSAAHIIRESCSREQAIDFGAALLSGVVRQVLDIMHEADMTKLTPKQGESMEKVLEAIAAALFTQWASDSQTVAQEAVIRFAMNYPVPPAATVPGWYTATAENWLPNGWDAPSTS</sequence>
<dbReference type="Proteomes" id="UP000019763">
    <property type="component" value="Unassembled WGS sequence"/>
</dbReference>
<evidence type="ECO:0000313" key="2">
    <source>
        <dbReference type="Proteomes" id="UP000019763"/>
    </source>
</evidence>
<dbReference type="GeneID" id="22912130"/>
<dbReference type="AlphaFoldDB" id="A0A023B8P8"/>
<evidence type="ECO:0000313" key="1">
    <source>
        <dbReference type="EMBL" id="EZG69534.1"/>
    </source>
</evidence>
<name>A0A023B8P8_GRENI</name>
<dbReference type="VEuPathDB" id="CryptoDB:GNI_057760"/>
<organism evidence="1 2">
    <name type="scientific">Gregarina niphandrodes</name>
    <name type="common">Septate eugregarine</name>
    <dbReference type="NCBI Taxonomy" id="110365"/>
    <lineage>
        <taxon>Eukaryota</taxon>
        <taxon>Sar</taxon>
        <taxon>Alveolata</taxon>
        <taxon>Apicomplexa</taxon>
        <taxon>Conoidasida</taxon>
        <taxon>Gregarinasina</taxon>
        <taxon>Eugregarinorida</taxon>
        <taxon>Gregarinidae</taxon>
        <taxon>Gregarina</taxon>
    </lineage>
</organism>
<keyword evidence="2" id="KW-1185">Reference proteome</keyword>
<gene>
    <name evidence="1" type="ORF">GNI_057760</name>
</gene>
<accession>A0A023B8P8</accession>
<reference evidence="1" key="1">
    <citation type="submission" date="2013-12" db="EMBL/GenBank/DDBJ databases">
        <authorList>
            <person name="Omoto C.K."/>
            <person name="Sibley D."/>
            <person name="Venepally P."/>
            <person name="Hadjithomas M."/>
            <person name="Karamycheva S."/>
            <person name="Brunk B."/>
            <person name="Roos D."/>
            <person name="Caler E."/>
            <person name="Lorenzi H."/>
        </authorList>
    </citation>
    <scope>NUCLEOTIDE SEQUENCE</scope>
</reference>
<protein>
    <submittedName>
        <fullName evidence="1">Uncharacterized protein</fullName>
    </submittedName>
</protein>
<dbReference type="EMBL" id="AFNH02000438">
    <property type="protein sequence ID" value="EZG69534.1"/>
    <property type="molecule type" value="Genomic_DNA"/>
</dbReference>